<dbReference type="InterPro" id="IPR036291">
    <property type="entry name" value="NAD(P)-bd_dom_sf"/>
</dbReference>
<dbReference type="GO" id="GO:0046872">
    <property type="term" value="F:metal ion binding"/>
    <property type="evidence" value="ECO:0007669"/>
    <property type="project" value="UniProtKB-KW"/>
</dbReference>
<dbReference type="EMBL" id="KV878136">
    <property type="protein sequence ID" value="OJJ07161.1"/>
    <property type="molecule type" value="Genomic_DNA"/>
</dbReference>
<name>A0A1L9Q061_ASPVE</name>
<sequence>MQHCRAVISYEPMPSEPWNAKLQNVSIRDIDPDECLVEVVASGICHTDLGIAARPGSIFPDQSIAFCGSCPSCSSGHPSYCYDAYKLNFAHPGCDAYAQDTSTPVVGGFFGQSSLGNLAVVKASCIVNLSGIVKSREELQLFAPLGCGLAGVMAAKIIGCRRIIAVDRIPERLVLATELGATHTIHTGELTTSLANAVRLATDGIGSSLTIETTGALPIIQEALDMTSILGRVVPVGMSKEPLQTDMTKFKLAGKSLLGSMQGGVIPSKYITQMIEWYREGEFPIEELIRFYKPEDHVEVQDMKAGPTVKPIIHW</sequence>
<protein>
    <recommendedName>
        <fullName evidence="6">Alcohol dehydrogenase-like C-terminal domain-containing protein</fullName>
    </recommendedName>
</protein>
<dbReference type="GO" id="GO:0016491">
    <property type="term" value="F:oxidoreductase activity"/>
    <property type="evidence" value="ECO:0007669"/>
    <property type="project" value="UniProtKB-KW"/>
</dbReference>
<keyword evidence="4" id="KW-0862">Zinc</keyword>
<dbReference type="InterPro" id="IPR011032">
    <property type="entry name" value="GroES-like_sf"/>
</dbReference>
<accession>A0A1L9Q061</accession>
<reference evidence="8" key="1">
    <citation type="journal article" date="2017" name="Genome Biol.">
        <title>Comparative genomics reveals high biological diversity and specific adaptations in the industrially and medically important fungal genus Aspergillus.</title>
        <authorList>
            <person name="de Vries R.P."/>
            <person name="Riley R."/>
            <person name="Wiebenga A."/>
            <person name="Aguilar-Osorio G."/>
            <person name="Amillis S."/>
            <person name="Uchima C.A."/>
            <person name="Anderluh G."/>
            <person name="Asadollahi M."/>
            <person name="Askin M."/>
            <person name="Barry K."/>
            <person name="Battaglia E."/>
            <person name="Bayram O."/>
            <person name="Benocci T."/>
            <person name="Braus-Stromeyer S.A."/>
            <person name="Caldana C."/>
            <person name="Canovas D."/>
            <person name="Cerqueira G.C."/>
            <person name="Chen F."/>
            <person name="Chen W."/>
            <person name="Choi C."/>
            <person name="Clum A."/>
            <person name="Dos Santos R.A."/>
            <person name="Damasio A.R."/>
            <person name="Diallinas G."/>
            <person name="Emri T."/>
            <person name="Fekete E."/>
            <person name="Flipphi M."/>
            <person name="Freyberg S."/>
            <person name="Gallo A."/>
            <person name="Gournas C."/>
            <person name="Habgood R."/>
            <person name="Hainaut M."/>
            <person name="Harispe M.L."/>
            <person name="Henrissat B."/>
            <person name="Hilden K.S."/>
            <person name="Hope R."/>
            <person name="Hossain A."/>
            <person name="Karabika E."/>
            <person name="Karaffa L."/>
            <person name="Karanyi Z."/>
            <person name="Krasevec N."/>
            <person name="Kuo A."/>
            <person name="Kusch H."/>
            <person name="LaButti K."/>
            <person name="Lagendijk E.L."/>
            <person name="Lapidus A."/>
            <person name="Levasseur A."/>
            <person name="Lindquist E."/>
            <person name="Lipzen A."/>
            <person name="Logrieco A.F."/>
            <person name="MacCabe A."/>
            <person name="Maekelae M.R."/>
            <person name="Malavazi I."/>
            <person name="Melin P."/>
            <person name="Meyer V."/>
            <person name="Mielnichuk N."/>
            <person name="Miskei M."/>
            <person name="Molnar A.P."/>
            <person name="Mule G."/>
            <person name="Ngan C.Y."/>
            <person name="Orejas M."/>
            <person name="Orosz E."/>
            <person name="Ouedraogo J.P."/>
            <person name="Overkamp K.M."/>
            <person name="Park H.-S."/>
            <person name="Perrone G."/>
            <person name="Piumi F."/>
            <person name="Punt P.J."/>
            <person name="Ram A.F."/>
            <person name="Ramon A."/>
            <person name="Rauscher S."/>
            <person name="Record E."/>
            <person name="Riano-Pachon D.M."/>
            <person name="Robert V."/>
            <person name="Roehrig J."/>
            <person name="Ruller R."/>
            <person name="Salamov A."/>
            <person name="Salih N.S."/>
            <person name="Samson R.A."/>
            <person name="Sandor E."/>
            <person name="Sanguinetti M."/>
            <person name="Schuetze T."/>
            <person name="Sepcic K."/>
            <person name="Shelest E."/>
            <person name="Sherlock G."/>
            <person name="Sophianopoulou V."/>
            <person name="Squina F.M."/>
            <person name="Sun H."/>
            <person name="Susca A."/>
            <person name="Todd R.B."/>
            <person name="Tsang A."/>
            <person name="Unkles S.E."/>
            <person name="van de Wiele N."/>
            <person name="van Rossen-Uffink D."/>
            <person name="Oliveira J.V."/>
            <person name="Vesth T.C."/>
            <person name="Visser J."/>
            <person name="Yu J.-H."/>
            <person name="Zhou M."/>
            <person name="Andersen M.R."/>
            <person name="Archer D.B."/>
            <person name="Baker S.E."/>
            <person name="Benoit I."/>
            <person name="Brakhage A.A."/>
            <person name="Braus G.H."/>
            <person name="Fischer R."/>
            <person name="Frisvad J.C."/>
            <person name="Goldman G.H."/>
            <person name="Houbraken J."/>
            <person name="Oakley B."/>
            <person name="Pocsi I."/>
            <person name="Scazzocchio C."/>
            <person name="Seiboth B."/>
            <person name="vanKuyk P.A."/>
            <person name="Wortman J."/>
            <person name="Dyer P.S."/>
            <person name="Grigoriev I.V."/>
        </authorList>
    </citation>
    <scope>NUCLEOTIDE SEQUENCE [LARGE SCALE GENOMIC DNA]</scope>
    <source>
        <strain evidence="8">CBS 583.65</strain>
    </source>
</reference>
<evidence type="ECO:0000256" key="4">
    <source>
        <dbReference type="ARBA" id="ARBA00022833"/>
    </source>
</evidence>
<evidence type="ECO:0000313" key="8">
    <source>
        <dbReference type="Proteomes" id="UP000184073"/>
    </source>
</evidence>
<dbReference type="AlphaFoldDB" id="A0A1L9Q061"/>
<dbReference type="PANTHER" id="PTHR43350">
    <property type="entry name" value="NAD-DEPENDENT ALCOHOL DEHYDROGENASE"/>
    <property type="match status" value="1"/>
</dbReference>
<dbReference type="SUPFAM" id="SSF50129">
    <property type="entry name" value="GroES-like"/>
    <property type="match status" value="1"/>
</dbReference>
<evidence type="ECO:0000256" key="1">
    <source>
        <dbReference type="ARBA" id="ARBA00001947"/>
    </source>
</evidence>
<evidence type="ECO:0000313" key="7">
    <source>
        <dbReference type="EMBL" id="OJJ07161.1"/>
    </source>
</evidence>
<dbReference type="RefSeq" id="XP_040672923.1">
    <property type="nucleotide sequence ID" value="XM_040818121.1"/>
</dbReference>
<dbReference type="InterPro" id="IPR013149">
    <property type="entry name" value="ADH-like_C"/>
</dbReference>
<organism evidence="7 8">
    <name type="scientific">Aspergillus versicolor CBS 583.65</name>
    <dbReference type="NCBI Taxonomy" id="1036611"/>
    <lineage>
        <taxon>Eukaryota</taxon>
        <taxon>Fungi</taxon>
        <taxon>Dikarya</taxon>
        <taxon>Ascomycota</taxon>
        <taxon>Pezizomycotina</taxon>
        <taxon>Eurotiomycetes</taxon>
        <taxon>Eurotiomycetidae</taxon>
        <taxon>Eurotiales</taxon>
        <taxon>Aspergillaceae</taxon>
        <taxon>Aspergillus</taxon>
        <taxon>Aspergillus subgen. Nidulantes</taxon>
    </lineage>
</organism>
<keyword evidence="8" id="KW-1185">Reference proteome</keyword>
<evidence type="ECO:0000256" key="5">
    <source>
        <dbReference type="ARBA" id="ARBA00023002"/>
    </source>
</evidence>
<evidence type="ECO:0000256" key="3">
    <source>
        <dbReference type="ARBA" id="ARBA00022723"/>
    </source>
</evidence>
<dbReference type="VEuPathDB" id="FungiDB:ASPVEDRAFT_876829"/>
<dbReference type="STRING" id="1036611.A0A1L9Q061"/>
<evidence type="ECO:0000259" key="6">
    <source>
        <dbReference type="Pfam" id="PF00107"/>
    </source>
</evidence>
<dbReference type="OrthoDB" id="1560166at2759"/>
<dbReference type="PANTHER" id="PTHR43350:SF2">
    <property type="entry name" value="GROES-LIKE ZINC-BINDING ALCOHOL DEHYDROGENASE FAMILY PROTEIN"/>
    <property type="match status" value="1"/>
</dbReference>
<proteinExistence type="inferred from homology"/>
<dbReference type="Proteomes" id="UP000184073">
    <property type="component" value="Unassembled WGS sequence"/>
</dbReference>
<dbReference type="Gene3D" id="3.90.180.10">
    <property type="entry name" value="Medium-chain alcohol dehydrogenases, catalytic domain"/>
    <property type="match status" value="3"/>
</dbReference>
<feature type="domain" description="Alcohol dehydrogenase-like C-terminal" evidence="6">
    <location>
        <begin position="146"/>
        <end position="278"/>
    </location>
</feature>
<keyword evidence="5" id="KW-0560">Oxidoreductase</keyword>
<gene>
    <name evidence="7" type="ORF">ASPVEDRAFT_876829</name>
</gene>
<comment type="cofactor">
    <cofactor evidence="1">
        <name>Zn(2+)</name>
        <dbReference type="ChEBI" id="CHEBI:29105"/>
    </cofactor>
</comment>
<evidence type="ECO:0000256" key="2">
    <source>
        <dbReference type="ARBA" id="ARBA00008072"/>
    </source>
</evidence>
<dbReference type="SUPFAM" id="SSF51735">
    <property type="entry name" value="NAD(P)-binding Rossmann-fold domains"/>
    <property type="match status" value="1"/>
</dbReference>
<dbReference type="GeneID" id="63733632"/>
<dbReference type="Pfam" id="PF00107">
    <property type="entry name" value="ADH_zinc_N"/>
    <property type="match status" value="1"/>
</dbReference>
<dbReference type="Gene3D" id="3.40.50.720">
    <property type="entry name" value="NAD(P)-binding Rossmann-like Domain"/>
    <property type="match status" value="1"/>
</dbReference>
<keyword evidence="3" id="KW-0479">Metal-binding</keyword>
<comment type="similarity">
    <text evidence="2">Belongs to the zinc-containing alcohol dehydrogenase family.</text>
</comment>